<reference evidence="1 2" key="1">
    <citation type="submission" date="2018-01" db="EMBL/GenBank/DDBJ databases">
        <title>Draft genome of the type strain Pseudomonas oceani DSM 100277 isolated from the deep water in Okinawa trough, northwestern Pacific Ocean.</title>
        <authorList>
            <person name="Gomila M."/>
            <person name="Mulet M."/>
            <person name="Garcia-Valdes E."/>
            <person name="Lalucat J."/>
        </authorList>
    </citation>
    <scope>NUCLEOTIDE SEQUENCE [LARGE SCALE GENOMIC DNA]</scope>
    <source>
        <strain evidence="1 2">DSM 100277</strain>
    </source>
</reference>
<evidence type="ECO:0000313" key="1">
    <source>
        <dbReference type="EMBL" id="POB06532.1"/>
    </source>
</evidence>
<dbReference type="SUPFAM" id="SSF54534">
    <property type="entry name" value="FKBP-like"/>
    <property type="match status" value="1"/>
</dbReference>
<accession>A0A2P4F0K5</accession>
<dbReference type="Gene3D" id="3.10.50.30">
    <property type="entry name" value="Transcription elongation factor, GreA/GreB, C-terminal domain"/>
    <property type="match status" value="1"/>
</dbReference>
<dbReference type="EMBL" id="PPSK01000001">
    <property type="protein sequence ID" value="POB06532.1"/>
    <property type="molecule type" value="Genomic_DNA"/>
</dbReference>
<keyword evidence="2" id="KW-1185">Reference proteome</keyword>
<dbReference type="InterPro" id="IPR036953">
    <property type="entry name" value="GreA/GreB_C_sf"/>
</dbReference>
<comment type="caution">
    <text evidence="1">The sequence shown here is derived from an EMBL/GenBank/DDBJ whole genome shotgun (WGS) entry which is preliminary data.</text>
</comment>
<dbReference type="GO" id="GO:0003677">
    <property type="term" value="F:DNA binding"/>
    <property type="evidence" value="ECO:0007669"/>
    <property type="project" value="InterPro"/>
</dbReference>
<sequence>MTSVAVGAYPRLRALLRQRGAWYLTGPQELATVIGRLERLEREPCAELARPGSRLLLLDLHSQSLFNLRLAERSRGADEVSIFSPLGARLLGARVGEQVKLDGYGSGWRLLLVQVQPG</sequence>
<dbReference type="OrthoDB" id="6884813at2"/>
<dbReference type="RefSeq" id="WP_104736781.1">
    <property type="nucleotide sequence ID" value="NZ_BMHR01000002.1"/>
</dbReference>
<dbReference type="GO" id="GO:0032784">
    <property type="term" value="P:regulation of DNA-templated transcription elongation"/>
    <property type="evidence" value="ECO:0007669"/>
    <property type="project" value="InterPro"/>
</dbReference>
<name>A0A2P4F0K5_9GAMM</name>
<protein>
    <recommendedName>
        <fullName evidence="3">Transcription elongation factor GreA/GreB C-terminal domain-containing protein</fullName>
    </recommendedName>
</protein>
<dbReference type="AlphaFoldDB" id="A0A2P4F0K5"/>
<evidence type="ECO:0000313" key="2">
    <source>
        <dbReference type="Proteomes" id="UP000243451"/>
    </source>
</evidence>
<dbReference type="Proteomes" id="UP000243451">
    <property type="component" value="Unassembled WGS sequence"/>
</dbReference>
<proteinExistence type="predicted"/>
<evidence type="ECO:0008006" key="3">
    <source>
        <dbReference type="Google" id="ProtNLM"/>
    </source>
</evidence>
<gene>
    <name evidence="1" type="ORF">C1949_01990</name>
</gene>
<organism evidence="1 2">
    <name type="scientific">Halopseudomonas oceani</name>
    <dbReference type="NCBI Taxonomy" id="1708783"/>
    <lineage>
        <taxon>Bacteria</taxon>
        <taxon>Pseudomonadati</taxon>
        <taxon>Pseudomonadota</taxon>
        <taxon>Gammaproteobacteria</taxon>
        <taxon>Pseudomonadales</taxon>
        <taxon>Pseudomonadaceae</taxon>
        <taxon>Halopseudomonas</taxon>
    </lineage>
</organism>